<reference evidence="4" key="1">
    <citation type="journal article" date="2013" name="Nature">
        <title>Pan genome of the phytoplankton Emiliania underpins its global distribution.</title>
        <authorList>
            <person name="Read B.A."/>
            <person name="Kegel J."/>
            <person name="Klute M.J."/>
            <person name="Kuo A."/>
            <person name="Lefebvre S.C."/>
            <person name="Maumus F."/>
            <person name="Mayer C."/>
            <person name="Miller J."/>
            <person name="Monier A."/>
            <person name="Salamov A."/>
            <person name="Young J."/>
            <person name="Aguilar M."/>
            <person name="Claverie J.M."/>
            <person name="Frickenhaus S."/>
            <person name="Gonzalez K."/>
            <person name="Herman E.K."/>
            <person name="Lin Y.C."/>
            <person name="Napier J."/>
            <person name="Ogata H."/>
            <person name="Sarno A.F."/>
            <person name="Shmutz J."/>
            <person name="Schroeder D."/>
            <person name="de Vargas C."/>
            <person name="Verret F."/>
            <person name="von Dassow P."/>
            <person name="Valentin K."/>
            <person name="Van de Peer Y."/>
            <person name="Wheeler G."/>
            <person name="Dacks J.B."/>
            <person name="Delwiche C.F."/>
            <person name="Dyhrman S.T."/>
            <person name="Glockner G."/>
            <person name="John U."/>
            <person name="Richards T."/>
            <person name="Worden A.Z."/>
            <person name="Zhang X."/>
            <person name="Grigoriev I.V."/>
            <person name="Allen A.E."/>
            <person name="Bidle K."/>
            <person name="Borodovsky M."/>
            <person name="Bowler C."/>
            <person name="Brownlee C."/>
            <person name="Cock J.M."/>
            <person name="Elias M."/>
            <person name="Gladyshev V.N."/>
            <person name="Groth M."/>
            <person name="Guda C."/>
            <person name="Hadaegh A."/>
            <person name="Iglesias-Rodriguez M.D."/>
            <person name="Jenkins J."/>
            <person name="Jones B.M."/>
            <person name="Lawson T."/>
            <person name="Leese F."/>
            <person name="Lindquist E."/>
            <person name="Lobanov A."/>
            <person name="Lomsadze A."/>
            <person name="Malik S.B."/>
            <person name="Marsh M.E."/>
            <person name="Mackinder L."/>
            <person name="Mock T."/>
            <person name="Mueller-Roeber B."/>
            <person name="Pagarete A."/>
            <person name="Parker M."/>
            <person name="Probert I."/>
            <person name="Quesneville H."/>
            <person name="Raines C."/>
            <person name="Rensing S.A."/>
            <person name="Riano-Pachon D.M."/>
            <person name="Richier S."/>
            <person name="Rokitta S."/>
            <person name="Shiraiwa Y."/>
            <person name="Soanes D.M."/>
            <person name="van der Giezen M."/>
            <person name="Wahlund T.M."/>
            <person name="Williams B."/>
            <person name="Wilson W."/>
            <person name="Wolfe G."/>
            <person name="Wurch L.L."/>
        </authorList>
    </citation>
    <scope>NUCLEOTIDE SEQUENCE</scope>
</reference>
<dbReference type="OMA" id="GSMPVCH"/>
<dbReference type="PANTHER" id="PTHR31970:SF9">
    <property type="entry name" value="MOLYBDATE TRANSPORTER 2"/>
    <property type="match status" value="1"/>
</dbReference>
<dbReference type="eggNOG" id="ENOG502QRGR">
    <property type="taxonomic scope" value="Eukaryota"/>
</dbReference>
<keyword evidence="4" id="KW-1185">Reference proteome</keyword>
<dbReference type="Proteomes" id="UP000013827">
    <property type="component" value="Unassembled WGS sequence"/>
</dbReference>
<feature type="transmembrane region" description="Helical" evidence="2">
    <location>
        <begin position="64"/>
        <end position="92"/>
    </location>
</feature>
<dbReference type="Pfam" id="PF16983">
    <property type="entry name" value="MFS_MOT1"/>
    <property type="match status" value="2"/>
</dbReference>
<feature type="transmembrane region" description="Helical" evidence="2">
    <location>
        <begin position="104"/>
        <end position="123"/>
    </location>
</feature>
<sequence length="404" mass="41091">MLQRGEVSGALGDLGTFLPDVVALSSVMGSALPAASFVFFSGLWNLVSGCLFDLPLPIQPMHTVVAVALTEGLTYPQLVASGLWLGAMFTLLGGSGSVERARRCIPVCVVRGLQLGLGLKVFSTGAGMATRERALLTHSLDGLLAALLSAAVALALYGDRKRPASLVLFALGCAGVARALPAPPSLGLHSPLAPVPTVDAADWWHALVRAALPQLPVTLLNAVVATAKLAEDRSPRLPLHRVYTPSVDAIALSVGLSNLSTAAVGHFPSCHGCGGLAGQHQFGARTGSSMALLGLCKMGLTVALGPAPLLRAFAAFPPAVLGVLLAVGGVELAACARDVRGRCGFVIMLSGAGSVLRLGTGAAFLISCTAAAAFRLAGRSLDEEDEAGGYEPAATDPANEPEDG</sequence>
<dbReference type="STRING" id="2903.R1D8E1"/>
<keyword evidence="2" id="KW-0472">Membrane</keyword>
<dbReference type="GO" id="GO:0015098">
    <property type="term" value="F:molybdate ion transmembrane transporter activity"/>
    <property type="evidence" value="ECO:0007669"/>
    <property type="project" value="InterPro"/>
</dbReference>
<keyword evidence="2" id="KW-0812">Transmembrane</keyword>
<evidence type="ECO:0000313" key="3">
    <source>
        <dbReference type="EnsemblProtists" id="EOD10725"/>
    </source>
</evidence>
<feature type="transmembrane region" description="Helical" evidence="2">
    <location>
        <begin position="355"/>
        <end position="374"/>
    </location>
</feature>
<evidence type="ECO:0008006" key="5">
    <source>
        <dbReference type="Google" id="ProtNLM"/>
    </source>
</evidence>
<dbReference type="KEGG" id="ehx:EMIHUDRAFT_67604"/>
<evidence type="ECO:0000313" key="4">
    <source>
        <dbReference type="Proteomes" id="UP000013827"/>
    </source>
</evidence>
<feature type="transmembrane region" description="Helical" evidence="2">
    <location>
        <begin position="21"/>
        <end position="44"/>
    </location>
</feature>
<protein>
    <recommendedName>
        <fullName evidence="5">SLC26A/SulP transporter domain-containing protein</fullName>
    </recommendedName>
</protein>
<dbReference type="EnsemblProtists" id="EOD10725">
    <property type="protein sequence ID" value="EOD10725"/>
    <property type="gene ID" value="EMIHUDRAFT_67604"/>
</dbReference>
<reference evidence="3" key="2">
    <citation type="submission" date="2024-10" db="UniProtKB">
        <authorList>
            <consortium name="EnsemblProtists"/>
        </authorList>
    </citation>
    <scope>IDENTIFICATION</scope>
</reference>
<evidence type="ECO:0000256" key="2">
    <source>
        <dbReference type="SAM" id="Phobius"/>
    </source>
</evidence>
<dbReference type="InterPro" id="IPR031563">
    <property type="entry name" value="MOT1/MOT2"/>
</dbReference>
<feature type="transmembrane region" description="Helical" evidence="2">
    <location>
        <begin position="164"/>
        <end position="183"/>
    </location>
</feature>
<dbReference type="GeneID" id="17256803"/>
<dbReference type="PANTHER" id="PTHR31970">
    <property type="match status" value="1"/>
</dbReference>
<organism evidence="3 4">
    <name type="scientific">Emiliania huxleyi (strain CCMP1516)</name>
    <dbReference type="NCBI Taxonomy" id="280463"/>
    <lineage>
        <taxon>Eukaryota</taxon>
        <taxon>Haptista</taxon>
        <taxon>Haptophyta</taxon>
        <taxon>Prymnesiophyceae</taxon>
        <taxon>Isochrysidales</taxon>
        <taxon>Noelaerhabdaceae</taxon>
        <taxon>Emiliania</taxon>
    </lineage>
</organism>
<dbReference type="RefSeq" id="XP_005763154.1">
    <property type="nucleotide sequence ID" value="XM_005763097.1"/>
</dbReference>
<dbReference type="PaxDb" id="2903-EOD10725"/>
<dbReference type="HOGENOM" id="CLU_032158_1_0_1"/>
<keyword evidence="2" id="KW-1133">Transmembrane helix</keyword>
<proteinExistence type="predicted"/>
<dbReference type="AlphaFoldDB" id="A0A0D3IHJ0"/>
<name>A0A0D3IHJ0_EMIH1</name>
<feature type="transmembrane region" description="Helical" evidence="2">
    <location>
        <begin position="315"/>
        <end position="334"/>
    </location>
</feature>
<evidence type="ECO:0000256" key="1">
    <source>
        <dbReference type="SAM" id="MobiDB-lite"/>
    </source>
</evidence>
<accession>A0A0D3IHJ0</accession>
<feature type="region of interest" description="Disordered" evidence="1">
    <location>
        <begin position="382"/>
        <end position="404"/>
    </location>
</feature>
<feature type="transmembrane region" description="Helical" evidence="2">
    <location>
        <begin position="135"/>
        <end position="157"/>
    </location>
</feature>